<dbReference type="EMBL" id="JAGYHF010000003">
    <property type="protein sequence ID" value="MBS4078099.1"/>
    <property type="molecule type" value="Genomic_DNA"/>
</dbReference>
<name>A0ABS5MUZ3_9PSED</name>
<evidence type="ECO:0000313" key="1">
    <source>
        <dbReference type="EMBL" id="MBS4078099.1"/>
    </source>
</evidence>
<comment type="caution">
    <text evidence="1">The sequence shown here is derived from an EMBL/GenBank/DDBJ whole genome shotgun (WGS) entry which is preliminary data.</text>
</comment>
<keyword evidence="2" id="KW-1185">Reference proteome</keyword>
<reference evidence="1 2" key="1">
    <citation type="submission" date="2021-04" db="EMBL/GenBank/DDBJ databases">
        <title>Pseudomonas rustica sp. nov. isolated from raw milk.</title>
        <authorList>
            <person name="Fiedler G."/>
            <person name="Gieschler S."/>
            <person name="Kabisch J."/>
            <person name="Grimmler C."/>
            <person name="Brinks E."/>
            <person name="Wagner N."/>
            <person name="Hetzer B."/>
            <person name="Franz C.M.A.P."/>
            <person name="Boehnlein C."/>
        </authorList>
    </citation>
    <scope>NUCLEOTIDE SEQUENCE [LARGE SCALE GENOMIC DNA]</scope>
    <source>
        <strain evidence="1 2">MBT-4</strain>
    </source>
</reference>
<accession>A0ABS5MUZ3</accession>
<evidence type="ECO:0008006" key="3">
    <source>
        <dbReference type="Google" id="ProtNLM"/>
    </source>
</evidence>
<gene>
    <name evidence="1" type="ORF">KFS80_07320</name>
</gene>
<protein>
    <recommendedName>
        <fullName evidence="3">DUF1349 domain-containing protein</fullName>
    </recommendedName>
</protein>
<sequence>MSAQSVFIPKQKNIVATTEDFHWSLGSEPIYAESAAAYYSKFELTGEESWVFTASIGSDEEENYFSFLLSVPYLDQDLMEYTYKLGADDRFHVSHSHWIPAPPGFSGVRVVKADNAELTIRLNRAKRTVTGDFVATFKSEGYRLAPSGHFELTLLHP</sequence>
<dbReference type="Proteomes" id="UP000676035">
    <property type="component" value="Unassembled WGS sequence"/>
</dbReference>
<organism evidence="1 2">
    <name type="scientific">Pseudomonas rustica</name>
    <dbReference type="NCBI Taxonomy" id="2827099"/>
    <lineage>
        <taxon>Bacteria</taxon>
        <taxon>Pseudomonadati</taxon>
        <taxon>Pseudomonadota</taxon>
        <taxon>Gammaproteobacteria</taxon>
        <taxon>Pseudomonadales</taxon>
        <taxon>Pseudomonadaceae</taxon>
        <taxon>Pseudomonas</taxon>
    </lineage>
</organism>
<proteinExistence type="predicted"/>
<evidence type="ECO:0000313" key="2">
    <source>
        <dbReference type="Proteomes" id="UP000676035"/>
    </source>
</evidence>
<dbReference type="RefSeq" id="WP_212544365.1">
    <property type="nucleotide sequence ID" value="NZ_JAGYHF010000003.1"/>
</dbReference>